<dbReference type="EMBL" id="JABBFX010000003">
    <property type="protein sequence ID" value="NML47499.1"/>
    <property type="molecule type" value="Genomic_DNA"/>
</dbReference>
<accession>A0A848HDE9</accession>
<evidence type="ECO:0000313" key="2">
    <source>
        <dbReference type="Proteomes" id="UP000541185"/>
    </source>
</evidence>
<dbReference type="RefSeq" id="WP_169421773.1">
    <property type="nucleotide sequence ID" value="NZ_JABBFX010000003.1"/>
</dbReference>
<dbReference type="InterPro" id="IPR007460">
    <property type="entry name" value="BrnT_toxin"/>
</dbReference>
<sequence>MGFTWSEAKRAANVKAHGLDFVDALLVFEGVTFTFEDDRFSYGEQRFVTLGLLAGIPVSVVHTESESEIRIISFRQATKREAQIYFSEIQD</sequence>
<dbReference type="AlphaFoldDB" id="A0A848HDE9"/>
<dbReference type="Proteomes" id="UP000541185">
    <property type="component" value="Unassembled WGS sequence"/>
</dbReference>
<keyword evidence="2" id="KW-1185">Reference proteome</keyword>
<dbReference type="InterPro" id="IPR038573">
    <property type="entry name" value="BrnT_sf"/>
</dbReference>
<proteinExistence type="predicted"/>
<dbReference type="Gene3D" id="3.10.450.530">
    <property type="entry name" value="Ribonuclease toxin, BrnT, of type II toxin-antitoxin system"/>
    <property type="match status" value="1"/>
</dbReference>
<reference evidence="1 2" key="1">
    <citation type="submission" date="2020-04" db="EMBL/GenBank/DDBJ databases">
        <title>Ramlibacter sp. G-1-2-2 isolated from soil.</title>
        <authorList>
            <person name="Dahal R.H."/>
        </authorList>
    </citation>
    <scope>NUCLEOTIDE SEQUENCE [LARGE SCALE GENOMIC DNA]</scope>
    <source>
        <strain evidence="1 2">G-1-2-2</strain>
    </source>
</reference>
<evidence type="ECO:0000313" key="1">
    <source>
        <dbReference type="EMBL" id="NML47499.1"/>
    </source>
</evidence>
<comment type="caution">
    <text evidence="1">The sequence shown here is derived from an EMBL/GenBank/DDBJ whole genome shotgun (WGS) entry which is preliminary data.</text>
</comment>
<gene>
    <name evidence="1" type="ORF">HHL11_27360</name>
</gene>
<protein>
    <submittedName>
        <fullName evidence="1">BrnT family toxin</fullName>
    </submittedName>
</protein>
<organism evidence="1 2">
    <name type="scientific">Ramlibacter agri</name>
    <dbReference type="NCBI Taxonomy" id="2728837"/>
    <lineage>
        <taxon>Bacteria</taxon>
        <taxon>Pseudomonadati</taxon>
        <taxon>Pseudomonadota</taxon>
        <taxon>Betaproteobacteria</taxon>
        <taxon>Burkholderiales</taxon>
        <taxon>Comamonadaceae</taxon>
        <taxon>Ramlibacter</taxon>
    </lineage>
</organism>
<dbReference type="Pfam" id="PF04365">
    <property type="entry name" value="BrnT_toxin"/>
    <property type="match status" value="1"/>
</dbReference>
<name>A0A848HDE9_9BURK</name>